<dbReference type="EMBL" id="JAEPRE010000405">
    <property type="protein sequence ID" value="KAG2228597.1"/>
    <property type="molecule type" value="Genomic_DNA"/>
</dbReference>
<organism evidence="2 3">
    <name type="scientific">Thamnidium elegans</name>
    <dbReference type="NCBI Taxonomy" id="101142"/>
    <lineage>
        <taxon>Eukaryota</taxon>
        <taxon>Fungi</taxon>
        <taxon>Fungi incertae sedis</taxon>
        <taxon>Mucoromycota</taxon>
        <taxon>Mucoromycotina</taxon>
        <taxon>Mucoromycetes</taxon>
        <taxon>Mucorales</taxon>
        <taxon>Mucorineae</taxon>
        <taxon>Mucoraceae</taxon>
        <taxon>Thamnidium</taxon>
    </lineage>
</organism>
<proteinExistence type="predicted"/>
<feature type="compositionally biased region" description="Polar residues" evidence="1">
    <location>
        <begin position="182"/>
        <end position="192"/>
    </location>
</feature>
<feature type="region of interest" description="Disordered" evidence="1">
    <location>
        <begin position="182"/>
        <end position="316"/>
    </location>
</feature>
<feature type="compositionally biased region" description="Basic and acidic residues" evidence="1">
    <location>
        <begin position="202"/>
        <end position="219"/>
    </location>
</feature>
<gene>
    <name evidence="2" type="ORF">INT48_007614</name>
</gene>
<evidence type="ECO:0000256" key="1">
    <source>
        <dbReference type="SAM" id="MobiDB-lite"/>
    </source>
</evidence>
<protein>
    <submittedName>
        <fullName evidence="2">Uncharacterized protein</fullName>
    </submittedName>
</protein>
<name>A0A8H7SI60_9FUNG</name>
<comment type="caution">
    <text evidence="2">The sequence shown here is derived from an EMBL/GenBank/DDBJ whole genome shotgun (WGS) entry which is preliminary data.</text>
</comment>
<dbReference type="AlphaFoldDB" id="A0A8H7SI60"/>
<evidence type="ECO:0000313" key="3">
    <source>
        <dbReference type="Proteomes" id="UP000613177"/>
    </source>
</evidence>
<keyword evidence="3" id="KW-1185">Reference proteome</keyword>
<evidence type="ECO:0000313" key="2">
    <source>
        <dbReference type="EMBL" id="KAG2228597.1"/>
    </source>
</evidence>
<reference evidence="2" key="1">
    <citation type="submission" date="2021-01" db="EMBL/GenBank/DDBJ databases">
        <title>Metabolic potential, ecology and presence of endohyphal bacteria is reflected in genomic diversity of Mucoromycotina.</title>
        <authorList>
            <person name="Muszewska A."/>
            <person name="Okrasinska A."/>
            <person name="Steczkiewicz K."/>
            <person name="Drgas O."/>
            <person name="Orlowska M."/>
            <person name="Perlinska-Lenart U."/>
            <person name="Aleksandrzak-Piekarczyk T."/>
            <person name="Szatraj K."/>
            <person name="Zielenkiewicz U."/>
            <person name="Pilsyk S."/>
            <person name="Malc E."/>
            <person name="Mieczkowski P."/>
            <person name="Kruszewska J.S."/>
            <person name="Biernat P."/>
            <person name="Pawlowska J."/>
        </authorList>
    </citation>
    <scope>NUCLEOTIDE SEQUENCE</scope>
    <source>
        <strain evidence="2">WA0000018081</strain>
    </source>
</reference>
<feature type="compositionally biased region" description="Acidic residues" evidence="1">
    <location>
        <begin position="233"/>
        <end position="251"/>
    </location>
</feature>
<accession>A0A8H7SI60</accession>
<dbReference type="Proteomes" id="UP000613177">
    <property type="component" value="Unassembled WGS sequence"/>
</dbReference>
<sequence length="316" mass="36520">MYKTFLTSIISEVPSVPTIIARSNYGSRVPRTGDKNVEAVILSDPDRTWTSDMTCEFNGCQIQMELYYRSDRDQYYYKCSGNSHVSSIPGLDEGHRYKKLTTITKSSFWYKRKAAAHKILGAMMDYMRKEDMKVFIKPRHRTVRSAPGKLLEYLWFIDNKEDVMGGMARFLREVKFSDNTGIIETGDNNQGSFEPDMFTEARSGETPEQQERREDRDQSNFEAWVNRRRARDEEELDEDSTTDEESDDDDPSFIIPSFSTPRVSELGIERQTVPVTRNNHQADQHISEAPSTTPPRQRGRPRVNRGRGRPSSSRRS</sequence>
<feature type="compositionally biased region" description="Basic residues" evidence="1">
    <location>
        <begin position="297"/>
        <end position="316"/>
    </location>
</feature>